<evidence type="ECO:0000256" key="1">
    <source>
        <dbReference type="ARBA" id="ARBA00005589"/>
    </source>
</evidence>
<dbReference type="InterPro" id="IPR001648">
    <property type="entry name" value="Ribosomal_bS18"/>
</dbReference>
<proteinExistence type="inferred from homology"/>
<evidence type="ECO:0000313" key="9">
    <source>
        <dbReference type="EMBL" id="QBX98150.1"/>
    </source>
</evidence>
<dbReference type="GO" id="GO:1990904">
    <property type="term" value="C:ribonucleoprotein complex"/>
    <property type="evidence" value="ECO:0007669"/>
    <property type="project" value="UniProtKB-KW"/>
</dbReference>
<evidence type="ECO:0000256" key="7">
    <source>
        <dbReference type="HAMAP-Rule" id="MF_00270"/>
    </source>
</evidence>
<dbReference type="SUPFAM" id="SSF46911">
    <property type="entry name" value="Ribosomal protein S18"/>
    <property type="match status" value="1"/>
</dbReference>
<evidence type="ECO:0000256" key="3">
    <source>
        <dbReference type="ARBA" id="ARBA00022884"/>
    </source>
</evidence>
<comment type="similarity">
    <text evidence="1 7 8">Belongs to the bacterial ribosomal protein bS18 family.</text>
</comment>
<dbReference type="GeneID" id="40351079"/>
<evidence type="ECO:0000256" key="5">
    <source>
        <dbReference type="ARBA" id="ARBA00023274"/>
    </source>
</evidence>
<accession>A0A4D6C3B2</accession>
<dbReference type="InterPro" id="IPR036870">
    <property type="entry name" value="Ribosomal_bS18_sf"/>
</dbReference>
<keyword evidence="5 7" id="KW-0687">Ribonucleoprotein</keyword>
<keyword evidence="3 7" id="KW-0694">RNA-binding</keyword>
<dbReference type="Gene3D" id="4.10.640.10">
    <property type="entry name" value="Ribosomal protein S18"/>
    <property type="match status" value="1"/>
</dbReference>
<protein>
    <recommendedName>
        <fullName evidence="6 7">Small ribosomal subunit protein bS18c</fullName>
    </recommendedName>
</protein>
<keyword evidence="9" id="KW-0150">Chloroplast</keyword>
<keyword evidence="9" id="KW-0934">Plastid</keyword>
<dbReference type="NCBIfam" id="TIGR00165">
    <property type="entry name" value="S18"/>
    <property type="match status" value="1"/>
</dbReference>
<comment type="subunit">
    <text evidence="2 7">Part of the 30S ribosomal subunit.</text>
</comment>
<dbReference type="EMBL" id="MK085993">
    <property type="protein sequence ID" value="QBX98150.1"/>
    <property type="molecule type" value="Genomic_DNA"/>
</dbReference>
<evidence type="ECO:0000256" key="8">
    <source>
        <dbReference type="RuleBase" id="RU003910"/>
    </source>
</evidence>
<dbReference type="GO" id="GO:0003735">
    <property type="term" value="F:structural constituent of ribosome"/>
    <property type="evidence" value="ECO:0007669"/>
    <property type="project" value="InterPro"/>
</dbReference>
<evidence type="ECO:0000256" key="2">
    <source>
        <dbReference type="ARBA" id="ARBA00011458"/>
    </source>
</evidence>
<dbReference type="GO" id="GO:0006412">
    <property type="term" value="P:translation"/>
    <property type="evidence" value="ECO:0007669"/>
    <property type="project" value="UniProtKB-UniRule"/>
</dbReference>
<dbReference type="GO" id="GO:0009507">
    <property type="term" value="C:chloroplast"/>
    <property type="evidence" value="ECO:0007669"/>
    <property type="project" value="UniProtKB-SubCell"/>
</dbReference>
<name>A0A4D6C3B2_9CHLO</name>
<comment type="subcellular location">
    <subcellularLocation>
        <location evidence="7">Plastid</location>
        <location evidence="7">Chloroplast</location>
    </subcellularLocation>
</comment>
<dbReference type="PRINTS" id="PR00974">
    <property type="entry name" value="RIBOSOMALS18"/>
</dbReference>
<dbReference type="GO" id="GO:0005840">
    <property type="term" value="C:ribosome"/>
    <property type="evidence" value="ECO:0007669"/>
    <property type="project" value="UniProtKB-KW"/>
</dbReference>
<dbReference type="PANTHER" id="PTHR13479:SF40">
    <property type="entry name" value="SMALL RIBOSOMAL SUBUNIT PROTEIN BS18M"/>
    <property type="match status" value="1"/>
</dbReference>
<dbReference type="AlphaFoldDB" id="A0A4D6C3B2"/>
<gene>
    <name evidence="7 9" type="primary">rps18</name>
</gene>
<keyword evidence="4 7" id="KW-0689">Ribosomal protein</keyword>
<evidence type="ECO:0000256" key="4">
    <source>
        <dbReference type="ARBA" id="ARBA00022980"/>
    </source>
</evidence>
<dbReference type="RefSeq" id="YP_009646382.1">
    <property type="nucleotide sequence ID" value="NC_042487.1"/>
</dbReference>
<dbReference type="HAMAP" id="MF_00270">
    <property type="entry name" value="Ribosomal_bS18"/>
    <property type="match status" value="1"/>
</dbReference>
<keyword evidence="7" id="KW-0699">rRNA-binding</keyword>
<dbReference type="PANTHER" id="PTHR13479">
    <property type="entry name" value="30S RIBOSOMAL PROTEIN S18"/>
    <property type="match status" value="1"/>
</dbReference>
<reference evidence="9" key="1">
    <citation type="journal article" date="2019" name="Genome Biol. Evol.">
        <title>Tracing the Evolution of the Plastome and Mitogenome in the Chloropicophyceae Uncovered Convergent tRNA Gene Losses and a Variant Plastid Genetic Code.</title>
        <authorList>
            <person name="Turmel M."/>
            <person name="Dos Santos A.L."/>
            <person name="Otis C."/>
            <person name="Sergerie R."/>
            <person name="Lemieux C."/>
        </authorList>
    </citation>
    <scope>NUCLEOTIDE SEQUENCE</scope>
</reference>
<evidence type="ECO:0000256" key="6">
    <source>
        <dbReference type="ARBA" id="ARBA00035266"/>
    </source>
</evidence>
<dbReference type="GO" id="GO:0070181">
    <property type="term" value="F:small ribosomal subunit rRNA binding"/>
    <property type="evidence" value="ECO:0007669"/>
    <property type="project" value="TreeGrafter"/>
</dbReference>
<organism evidence="9">
    <name type="scientific">Chloroparvula japonica</name>
    <dbReference type="NCBI Taxonomy" id="1411623"/>
    <lineage>
        <taxon>Eukaryota</taxon>
        <taxon>Viridiplantae</taxon>
        <taxon>Chlorophyta</taxon>
        <taxon>Chloropicophyceae</taxon>
        <taxon>Chloropicales</taxon>
        <taxon>Chloropicaceae</taxon>
        <taxon>Chloroparvula</taxon>
    </lineage>
</organism>
<dbReference type="Pfam" id="PF01084">
    <property type="entry name" value="Ribosomal_S18"/>
    <property type="match status" value="1"/>
</dbReference>
<geneLocation type="chloroplast" evidence="9"/>
<sequence>MGSSNASNPMGLWLLQRAQKRDRLVARVRVRVQDKPKQDIKGRKRQTFRRNRLRWQTVDVSKPAGILDYKNATMLRRHISAQGRILPRRFNHLSAKQQRQMARSVKRARNMCLIATVRRRR</sequence>